<dbReference type="PANTHER" id="PTHR21660:SF1">
    <property type="entry name" value="ACYL-COENZYME A THIOESTERASE 13"/>
    <property type="match status" value="1"/>
</dbReference>
<evidence type="ECO:0000256" key="1">
    <source>
        <dbReference type="ARBA" id="ARBA00008324"/>
    </source>
</evidence>
<evidence type="ECO:0000259" key="3">
    <source>
        <dbReference type="Pfam" id="PF03061"/>
    </source>
</evidence>
<dbReference type="InterPro" id="IPR039298">
    <property type="entry name" value="ACOT13"/>
</dbReference>
<gene>
    <name evidence="4" type="ORF">DSM112329_04167</name>
</gene>
<organism evidence="4">
    <name type="scientific">Paraconexibacter sp. AEG42_29</name>
    <dbReference type="NCBI Taxonomy" id="2997339"/>
    <lineage>
        <taxon>Bacteria</taxon>
        <taxon>Bacillati</taxon>
        <taxon>Actinomycetota</taxon>
        <taxon>Thermoleophilia</taxon>
        <taxon>Solirubrobacterales</taxon>
        <taxon>Paraconexibacteraceae</taxon>
        <taxon>Paraconexibacter</taxon>
    </lineage>
</organism>
<feature type="domain" description="Thioesterase" evidence="3">
    <location>
        <begin position="45"/>
        <end position="120"/>
    </location>
</feature>
<evidence type="ECO:0000313" key="4">
    <source>
        <dbReference type="EMBL" id="XAY07286.1"/>
    </source>
</evidence>
<dbReference type="Pfam" id="PF03061">
    <property type="entry name" value="4HBT"/>
    <property type="match status" value="1"/>
</dbReference>
<keyword evidence="2" id="KW-0378">Hydrolase</keyword>
<dbReference type="EMBL" id="CP114014">
    <property type="protein sequence ID" value="XAY07286.1"/>
    <property type="molecule type" value="Genomic_DNA"/>
</dbReference>
<dbReference type="RefSeq" id="WP_354698485.1">
    <property type="nucleotide sequence ID" value="NZ_CP114014.1"/>
</dbReference>
<dbReference type="PANTHER" id="PTHR21660">
    <property type="entry name" value="THIOESTERASE SUPERFAMILY MEMBER-RELATED"/>
    <property type="match status" value="1"/>
</dbReference>
<dbReference type="InterPro" id="IPR006683">
    <property type="entry name" value="Thioestr_dom"/>
</dbReference>
<dbReference type="NCBIfam" id="TIGR00369">
    <property type="entry name" value="unchar_dom_1"/>
    <property type="match status" value="1"/>
</dbReference>
<dbReference type="InterPro" id="IPR003736">
    <property type="entry name" value="PAAI_dom"/>
</dbReference>
<proteinExistence type="inferred from homology"/>
<sequence>MSTPDDVARIGPGPFAVLLGFCVVRADEDGAHIEADPGPEHLNGGGIVHGGYLGALLDSTTGWAVHARVPAGVAAPHVQISVQYVRAAVGGVTLVCRGRCVSAGRRVASAEAEITQGDRVIARAVTSHAVLGTGPIVR</sequence>
<dbReference type="InterPro" id="IPR029069">
    <property type="entry name" value="HotDog_dom_sf"/>
</dbReference>
<dbReference type="Gene3D" id="3.10.129.10">
    <property type="entry name" value="Hotdog Thioesterase"/>
    <property type="match status" value="1"/>
</dbReference>
<dbReference type="SUPFAM" id="SSF54637">
    <property type="entry name" value="Thioesterase/thiol ester dehydrase-isomerase"/>
    <property type="match status" value="1"/>
</dbReference>
<accession>A0AAU7AZV7</accession>
<evidence type="ECO:0000256" key="2">
    <source>
        <dbReference type="ARBA" id="ARBA00022801"/>
    </source>
</evidence>
<reference evidence="4" key="1">
    <citation type="submission" date="2022-12" db="EMBL/GenBank/DDBJ databases">
        <title>Paraconexibacter alkalitolerans sp. nov. and Baekduia alba sp. nov., isolated from soil and emended description of the genera Paraconexibacter (Chun et al., 2020) and Baekduia (An et al., 2020).</title>
        <authorList>
            <person name="Vieira S."/>
            <person name="Huber K.J."/>
            <person name="Geppert A."/>
            <person name="Wolf J."/>
            <person name="Neumann-Schaal M."/>
            <person name="Muesken M."/>
            <person name="Overmann J."/>
        </authorList>
    </citation>
    <scope>NUCLEOTIDE SEQUENCE</scope>
    <source>
        <strain evidence="4">AEG42_29</strain>
    </source>
</reference>
<comment type="similarity">
    <text evidence="1">Belongs to the thioesterase PaaI family.</text>
</comment>
<protein>
    <recommendedName>
        <fullName evidence="3">Thioesterase domain-containing protein</fullName>
    </recommendedName>
</protein>
<dbReference type="CDD" id="cd03443">
    <property type="entry name" value="PaaI_thioesterase"/>
    <property type="match status" value="1"/>
</dbReference>
<dbReference type="GO" id="GO:0047617">
    <property type="term" value="F:fatty acyl-CoA hydrolase activity"/>
    <property type="evidence" value="ECO:0007669"/>
    <property type="project" value="InterPro"/>
</dbReference>
<name>A0AAU7AZV7_9ACTN</name>
<dbReference type="KEGG" id="parq:DSM112329_04167"/>
<dbReference type="AlphaFoldDB" id="A0AAU7AZV7"/>